<dbReference type="RefSeq" id="WP_284328399.1">
    <property type="nucleotide sequence ID" value="NZ_BSUN01000001.1"/>
</dbReference>
<name>A0ABQ6IFQ6_9MICO</name>
<proteinExistence type="predicted"/>
<gene>
    <name evidence="2" type="ORF">GCM10025876_23240</name>
</gene>
<accession>A0ABQ6IFQ6</accession>
<evidence type="ECO:0000313" key="2">
    <source>
        <dbReference type="EMBL" id="GMA36120.1"/>
    </source>
</evidence>
<reference evidence="3" key="1">
    <citation type="journal article" date="2019" name="Int. J. Syst. Evol. Microbiol.">
        <title>The Global Catalogue of Microorganisms (GCM) 10K type strain sequencing project: providing services to taxonomists for standard genome sequencing and annotation.</title>
        <authorList>
            <consortium name="The Broad Institute Genomics Platform"/>
            <consortium name="The Broad Institute Genome Sequencing Center for Infectious Disease"/>
            <person name="Wu L."/>
            <person name="Ma J."/>
        </authorList>
    </citation>
    <scope>NUCLEOTIDE SEQUENCE [LARGE SCALE GENOMIC DNA]</scope>
    <source>
        <strain evidence="3">NBRC 112299</strain>
    </source>
</reference>
<sequence length="170" mass="18485">MPEDVRLAHLSRRLGMMAQAGQYNVPRMLGRGDGEAAFLSIGEFVRASASAVFLLNRPTVVGYLPYYKWQFAALRRLAERPLSRLPEVHGDLTGVMRVASAACWGGEGFGEGGKGAGPARIALMDRIEAVCAAVAAEVRAQRLSDEPSGFLEHHRAAIAARITDPWLRQQ</sequence>
<protein>
    <recommendedName>
        <fullName evidence="1">DUF4037 domain-containing protein</fullName>
    </recommendedName>
</protein>
<organism evidence="2 3">
    <name type="scientific">Demequina litorisediminis</name>
    <dbReference type="NCBI Taxonomy" id="1849022"/>
    <lineage>
        <taxon>Bacteria</taxon>
        <taxon>Bacillati</taxon>
        <taxon>Actinomycetota</taxon>
        <taxon>Actinomycetes</taxon>
        <taxon>Micrococcales</taxon>
        <taxon>Demequinaceae</taxon>
        <taxon>Demequina</taxon>
    </lineage>
</organism>
<keyword evidence="3" id="KW-1185">Reference proteome</keyword>
<evidence type="ECO:0000313" key="3">
    <source>
        <dbReference type="Proteomes" id="UP001157125"/>
    </source>
</evidence>
<comment type="caution">
    <text evidence="2">The sequence shown here is derived from an EMBL/GenBank/DDBJ whole genome shotgun (WGS) entry which is preliminary data.</text>
</comment>
<dbReference type="EMBL" id="BSUN01000001">
    <property type="protein sequence ID" value="GMA36120.1"/>
    <property type="molecule type" value="Genomic_DNA"/>
</dbReference>
<evidence type="ECO:0000259" key="1">
    <source>
        <dbReference type="Pfam" id="PF13228"/>
    </source>
</evidence>
<feature type="domain" description="DUF4037" evidence="1">
    <location>
        <begin position="1"/>
        <end position="69"/>
    </location>
</feature>
<dbReference type="Proteomes" id="UP001157125">
    <property type="component" value="Unassembled WGS sequence"/>
</dbReference>
<dbReference type="InterPro" id="IPR025117">
    <property type="entry name" value="DUF4037"/>
</dbReference>
<dbReference type="Pfam" id="PF13228">
    <property type="entry name" value="DUF4037"/>
    <property type="match status" value="1"/>
</dbReference>